<dbReference type="Proteomes" id="UP000298652">
    <property type="component" value="Chromosome 3"/>
</dbReference>
<evidence type="ECO:0000313" key="2">
    <source>
        <dbReference type="Proteomes" id="UP000298652"/>
    </source>
</evidence>
<name>A0A4U6VG87_SETVI</name>
<dbReference type="Gramene" id="TKW28467">
    <property type="protein sequence ID" value="TKW28467"/>
    <property type="gene ID" value="SEVIR_3G324909v2"/>
</dbReference>
<dbReference type="OMA" id="PWLLHCN"/>
<proteinExistence type="predicted"/>
<accession>A0A4U6VG87</accession>
<dbReference type="Gramene" id="TKW28468">
    <property type="protein sequence ID" value="TKW28468"/>
    <property type="gene ID" value="SEVIR_3G324909v2"/>
</dbReference>
<reference evidence="1 2" key="1">
    <citation type="submission" date="2019-03" db="EMBL/GenBank/DDBJ databases">
        <title>WGS assembly of Setaria viridis.</title>
        <authorList>
            <person name="Huang P."/>
            <person name="Jenkins J."/>
            <person name="Grimwood J."/>
            <person name="Barry K."/>
            <person name="Healey A."/>
            <person name="Mamidi S."/>
            <person name="Sreedasyam A."/>
            <person name="Shu S."/>
            <person name="Feldman M."/>
            <person name="Wu J."/>
            <person name="Yu Y."/>
            <person name="Chen C."/>
            <person name="Johnson J."/>
            <person name="Rokhsar D."/>
            <person name="Baxter I."/>
            <person name="Schmutz J."/>
            <person name="Brutnell T."/>
            <person name="Kellogg E."/>
        </authorList>
    </citation>
    <scope>NUCLEOTIDE SEQUENCE [LARGE SCALE GENOMIC DNA]</scope>
    <source>
        <strain evidence="2">cv. A10</strain>
    </source>
</reference>
<sequence>MRACNYGKIFGKFLRIQFTIGYKEALMEIQALRVNYSTKNKKREALESHISYLNRDNE</sequence>
<dbReference type="AlphaFoldDB" id="A0A4U6VG87"/>
<dbReference type="EMBL" id="CM016554">
    <property type="protein sequence ID" value="TKW28467.1"/>
    <property type="molecule type" value="Genomic_DNA"/>
</dbReference>
<gene>
    <name evidence="1" type="ORF">SEVIR_3G324909v2</name>
</gene>
<organism evidence="1 2">
    <name type="scientific">Setaria viridis</name>
    <name type="common">Green bristlegrass</name>
    <name type="synonym">Setaria italica subsp. viridis</name>
    <dbReference type="NCBI Taxonomy" id="4556"/>
    <lineage>
        <taxon>Eukaryota</taxon>
        <taxon>Viridiplantae</taxon>
        <taxon>Streptophyta</taxon>
        <taxon>Embryophyta</taxon>
        <taxon>Tracheophyta</taxon>
        <taxon>Spermatophyta</taxon>
        <taxon>Magnoliopsida</taxon>
        <taxon>Liliopsida</taxon>
        <taxon>Poales</taxon>
        <taxon>Poaceae</taxon>
        <taxon>PACMAD clade</taxon>
        <taxon>Panicoideae</taxon>
        <taxon>Panicodae</taxon>
        <taxon>Paniceae</taxon>
        <taxon>Cenchrinae</taxon>
        <taxon>Setaria</taxon>
    </lineage>
</organism>
<evidence type="ECO:0000313" key="1">
    <source>
        <dbReference type="EMBL" id="TKW28468.1"/>
    </source>
</evidence>
<protein>
    <submittedName>
        <fullName evidence="1">Uncharacterized protein</fullName>
    </submittedName>
</protein>
<dbReference type="EMBL" id="CM016554">
    <property type="protein sequence ID" value="TKW28468.1"/>
    <property type="molecule type" value="Genomic_DNA"/>
</dbReference>
<keyword evidence="2" id="KW-1185">Reference proteome</keyword>